<sequence>MNKEEIKSIFDEEIENNLNFQCLYREIKQSNYFIDKDLYSQYVIDDCNLNNHLFPQKLSLSIANKYYNSKLAITCLNKRFSMFLSKIDFIKIFWLQQATEIEQIIDIFTTEYSVIQFVTENLKDFYIKYYNFESLNVLSKLFENIETIARRCVPNNKENVFTDDLHINLTRIENHLNVGFSMICDYFTKRQRSGITVYYKLNYNKPVSYVLCIGSILTYKCENLKDVAEKYLMLNVSMMLYN</sequence>
<proteinExistence type="predicted"/>
<accession>A0A0N5BM20</accession>
<reference evidence="2" key="1">
    <citation type="submission" date="2017-02" db="UniProtKB">
        <authorList>
            <consortium name="WormBaseParasite"/>
        </authorList>
    </citation>
    <scope>IDENTIFICATION</scope>
</reference>
<protein>
    <submittedName>
        <fullName evidence="2">MULE domain-containing protein</fullName>
    </submittedName>
</protein>
<dbReference type="WBParaSite" id="SPAL_0000696600.1">
    <property type="protein sequence ID" value="SPAL_0000696600.1"/>
    <property type="gene ID" value="SPAL_0000696600"/>
</dbReference>
<keyword evidence="1" id="KW-1185">Reference proteome</keyword>
<evidence type="ECO:0000313" key="2">
    <source>
        <dbReference type="WBParaSite" id="SPAL_0000696600.1"/>
    </source>
</evidence>
<dbReference type="Proteomes" id="UP000046392">
    <property type="component" value="Unplaced"/>
</dbReference>
<name>A0A0N5BM20_STREA</name>
<dbReference type="AlphaFoldDB" id="A0A0N5BM20"/>
<organism evidence="1 2">
    <name type="scientific">Strongyloides papillosus</name>
    <name type="common">Intestinal threadworm</name>
    <dbReference type="NCBI Taxonomy" id="174720"/>
    <lineage>
        <taxon>Eukaryota</taxon>
        <taxon>Metazoa</taxon>
        <taxon>Ecdysozoa</taxon>
        <taxon>Nematoda</taxon>
        <taxon>Chromadorea</taxon>
        <taxon>Rhabditida</taxon>
        <taxon>Tylenchina</taxon>
        <taxon>Panagrolaimomorpha</taxon>
        <taxon>Strongyloidoidea</taxon>
        <taxon>Strongyloididae</taxon>
        <taxon>Strongyloides</taxon>
    </lineage>
</organism>
<evidence type="ECO:0000313" key="1">
    <source>
        <dbReference type="Proteomes" id="UP000046392"/>
    </source>
</evidence>